<keyword evidence="2" id="KW-1185">Reference proteome</keyword>
<protein>
    <submittedName>
        <fullName evidence="1">Uncharacterized protein</fullName>
    </submittedName>
</protein>
<accession>A0A395M8T0</accession>
<evidence type="ECO:0000313" key="2">
    <source>
        <dbReference type="Proteomes" id="UP000265631"/>
    </source>
</evidence>
<reference evidence="1 2" key="1">
    <citation type="journal article" date="2018" name="PLoS Pathog.">
        <title>Evolution of structural diversity of trichothecenes, a family of toxins produced by plant pathogenic and entomopathogenic fungi.</title>
        <authorList>
            <person name="Proctor R.H."/>
            <person name="McCormick S.P."/>
            <person name="Kim H.S."/>
            <person name="Cardoza R.E."/>
            <person name="Stanley A.M."/>
            <person name="Lindo L."/>
            <person name="Kelly A."/>
            <person name="Brown D.W."/>
            <person name="Lee T."/>
            <person name="Vaughan M.M."/>
            <person name="Alexander N.J."/>
            <person name="Busman M."/>
            <person name="Gutierrez S."/>
        </authorList>
    </citation>
    <scope>NUCLEOTIDE SEQUENCE [LARGE SCALE GENOMIC DNA]</scope>
    <source>
        <strain evidence="1 2">NRRL 13405</strain>
    </source>
</reference>
<name>A0A395M8T0_9HYPO</name>
<organism evidence="1 2">
    <name type="scientific">Fusarium flagelliforme</name>
    <dbReference type="NCBI Taxonomy" id="2675880"/>
    <lineage>
        <taxon>Eukaryota</taxon>
        <taxon>Fungi</taxon>
        <taxon>Dikarya</taxon>
        <taxon>Ascomycota</taxon>
        <taxon>Pezizomycotina</taxon>
        <taxon>Sordariomycetes</taxon>
        <taxon>Hypocreomycetidae</taxon>
        <taxon>Hypocreales</taxon>
        <taxon>Nectriaceae</taxon>
        <taxon>Fusarium</taxon>
        <taxon>Fusarium incarnatum-equiseti species complex</taxon>
    </lineage>
</organism>
<dbReference type="Proteomes" id="UP000265631">
    <property type="component" value="Unassembled WGS sequence"/>
</dbReference>
<proteinExistence type="predicted"/>
<evidence type="ECO:0000313" key="1">
    <source>
        <dbReference type="EMBL" id="RFN43683.1"/>
    </source>
</evidence>
<comment type="caution">
    <text evidence="1">The sequence shown here is derived from an EMBL/GenBank/DDBJ whole genome shotgun (WGS) entry which is preliminary data.</text>
</comment>
<dbReference type="STRING" id="2594813.A0A395M8T0"/>
<dbReference type="AlphaFoldDB" id="A0A395M8T0"/>
<dbReference type="EMBL" id="PXXK01000517">
    <property type="protein sequence ID" value="RFN43683.1"/>
    <property type="molecule type" value="Genomic_DNA"/>
</dbReference>
<gene>
    <name evidence="1" type="ORF">FIE12Z_12079</name>
</gene>
<sequence>MDNLDDAPYLCMSEKRCRLCQFGLEEGDLVVARIEYERFSAEFPLRMNETIHDDHEWINLHTCARHCILGDRRVPFFHGNCLWFRLFEISESFLAAGEYTFEPSPCEEPRRFGRIRNLLAPKLNEVLPVRLPPEVLTTIAGLLVHECAMITAEEQSLENTVSEILVDLSCDVYANYHAVDGVRYVKSLRNSRSETGEEDYHLLDVGENRSVRKIWIAEDHRGIRFAKFSSSDAPLSGPGPIARSWWREISMPSEITTIKVKTDGIKLRDIIVSSATGSDDVRNYISWASPRHPTKMINLVTLGRPHELPKRLRMHYFDCNAPGTTGYTVATNGFSIVMIHAHVHHDDTRFYKEIDASFSRLFFIHMPLDEGEYVTEIHRRFGFGTVNLPSLCLVFFTNRGRSTLFGTSGPPDSCRVLNRIYAPPPDGSRIYFNTWDSVKEKSIKYMAFDEIQRPLHRPFPSSLMPRSPYFFTQSNEPWVVSYSNMEGIEEVTLCRDVLVSHKPIIGMLLQYADGHRDCLGQFRFDKALESIRVDQSMNLHIGSRRTTKSFLYVADILTSPPSGRGELFWVEASWDGVLEWWSSPRHSVLRHTSSKGQVTNIAARI</sequence>